<dbReference type="InterPro" id="IPR036291">
    <property type="entry name" value="NAD(P)-bd_dom_sf"/>
</dbReference>
<feature type="compositionally biased region" description="Basic and acidic residues" evidence="9">
    <location>
        <begin position="84"/>
        <end position="95"/>
    </location>
</feature>
<reference evidence="11" key="1">
    <citation type="journal article" date="2021" name="Evol. Appl.">
        <title>The genome of the Pyrenean desman and the effects of bottlenecks and inbreeding on the genomic landscape of an endangered species.</title>
        <authorList>
            <person name="Escoda L."/>
            <person name="Castresana J."/>
        </authorList>
    </citation>
    <scope>NUCLEOTIDE SEQUENCE</scope>
    <source>
        <strain evidence="11">IBE-C5619</strain>
    </source>
</reference>
<feature type="region of interest" description="Disordered" evidence="9">
    <location>
        <begin position="390"/>
        <end position="409"/>
    </location>
</feature>
<evidence type="ECO:0000259" key="10">
    <source>
        <dbReference type="Pfam" id="PF01370"/>
    </source>
</evidence>
<feature type="compositionally biased region" description="Low complexity" evidence="9">
    <location>
        <begin position="243"/>
        <end position="255"/>
    </location>
</feature>
<keyword evidence="7" id="KW-0413">Isomerase</keyword>
<evidence type="ECO:0000313" key="11">
    <source>
        <dbReference type="EMBL" id="KAG8515388.1"/>
    </source>
</evidence>
<gene>
    <name evidence="11" type="ORF">J0S82_019165</name>
</gene>
<evidence type="ECO:0000256" key="2">
    <source>
        <dbReference type="ARBA" id="ARBA00004883"/>
    </source>
</evidence>
<evidence type="ECO:0000256" key="6">
    <source>
        <dbReference type="ARBA" id="ARBA00023002"/>
    </source>
</evidence>
<accession>A0A8J6A6R4</accession>
<dbReference type="GO" id="GO:0016853">
    <property type="term" value="F:isomerase activity"/>
    <property type="evidence" value="ECO:0007669"/>
    <property type="project" value="UniProtKB-KW"/>
</dbReference>
<protein>
    <recommendedName>
        <fullName evidence="4">GDP-L-fucose synthase</fullName>
        <ecNumber evidence="4">1.1.1.271</ecNumber>
    </recommendedName>
    <alternativeName>
        <fullName evidence="8">GDP-4-keto-6-deoxy-D-mannose-3,5-epimerase-4-reductase</fullName>
    </alternativeName>
</protein>
<name>A0A8J6A6R4_GALPY</name>
<comment type="similarity">
    <text evidence="3">Belongs to the NAD(P)-dependent epimerase/dehydratase family. Fucose synthase subfamily.</text>
</comment>
<organism evidence="11 12">
    <name type="scientific">Galemys pyrenaicus</name>
    <name type="common">Iberian desman</name>
    <name type="synonym">Pyrenean desman</name>
    <dbReference type="NCBI Taxonomy" id="202257"/>
    <lineage>
        <taxon>Eukaryota</taxon>
        <taxon>Metazoa</taxon>
        <taxon>Chordata</taxon>
        <taxon>Craniata</taxon>
        <taxon>Vertebrata</taxon>
        <taxon>Euteleostomi</taxon>
        <taxon>Mammalia</taxon>
        <taxon>Eutheria</taxon>
        <taxon>Laurasiatheria</taxon>
        <taxon>Eulipotyphla</taxon>
        <taxon>Talpidae</taxon>
        <taxon>Galemys</taxon>
    </lineage>
</organism>
<evidence type="ECO:0000313" key="12">
    <source>
        <dbReference type="Proteomes" id="UP000700334"/>
    </source>
</evidence>
<dbReference type="OrthoDB" id="202470at2759"/>
<feature type="region of interest" description="Disordered" evidence="9">
    <location>
        <begin position="220"/>
        <end position="330"/>
    </location>
</feature>
<feature type="region of interest" description="Disordered" evidence="9">
    <location>
        <begin position="174"/>
        <end position="205"/>
    </location>
</feature>
<dbReference type="InterPro" id="IPR028614">
    <property type="entry name" value="GDP_fucose/colitose_synth"/>
</dbReference>
<dbReference type="UniPathway" id="UPA00128">
    <property type="reaction ID" value="UER00191"/>
</dbReference>
<evidence type="ECO:0000256" key="8">
    <source>
        <dbReference type="ARBA" id="ARBA00032995"/>
    </source>
</evidence>
<feature type="domain" description="NAD-dependent epimerase/dehydratase" evidence="10">
    <location>
        <begin position="415"/>
        <end position="650"/>
    </location>
</feature>
<sequence>RRSRGWATDPPTAAPALATALRSLVPAGHASLAAGHGPCGTPARGHGSDTPARLPGLRWPWPRACPRLLGAGPSGPRAPTDTGDSSRECGLRGEEAQTWPPPRTRQVSAASPVPQVKAAEKTGRIYAAAASGDICVEEPRALQNASGSDALRAVAVRAAQPAEGCWGPPSTKLVVPSPTGSEARAPQGVPHTRIPAEGRGPAVARTDSCKDCCRAALGRRCADAPSRSPVRGVLPSTPPGPGPRLSSLRLRSQRGAAPRLPRSRPSGARLGEAPSVTQRPEASRPDGPAGPPAPRAAERTTLPRLPRGPDAASQGRLEDSVSQSAAGRPAAPLHLARRAAGIAAGAGSCTSSAGQVWPGAGEAARAAAGPAGAVAPWQLRPSACLQQVGAHDLSPTPSHPAGAASMEEPQESVRILVTGGSGLVGRAIQKVVADGAGLPGEDWVFVSSKDANLTDAAQTRALFERVRPTHVIHLAAMVGGLFRNLKYNLDFWRENVHINDNVLHAAFEGGARKVVSCLSTCIFPDKTTYPIDETMIHNGPPHSSNFGYSYAKRMIDVQNRAYFEQHGRTFTAVIPTNVFGPHDNFSIEDGHVLPGLIHKAHLAKSSGSALTVWGSGKPRRQFIYSLDLARLFIWVLREYDEVEPIILSVGEEDEVSIREAAEAVVEAMDFQGEVTFDTTKSDGQFKKTASNSKLRAYLPDFRFTPFKQGEALLPAGPCPRLPWAWASAAAVKETCAWFTDNYEQARK</sequence>
<proteinExistence type="inferred from homology"/>
<dbReference type="AlphaFoldDB" id="A0A8J6A6R4"/>
<dbReference type="HAMAP" id="MF_00956">
    <property type="entry name" value="GDP_fucose_synth"/>
    <property type="match status" value="1"/>
</dbReference>
<feature type="non-terminal residue" evidence="11">
    <location>
        <position position="1"/>
    </location>
</feature>
<keyword evidence="6" id="KW-0560">Oxidoreductase</keyword>
<evidence type="ECO:0000256" key="1">
    <source>
        <dbReference type="ARBA" id="ARBA00002870"/>
    </source>
</evidence>
<dbReference type="Proteomes" id="UP000700334">
    <property type="component" value="Unassembled WGS sequence"/>
</dbReference>
<dbReference type="EMBL" id="JAGFMF010011709">
    <property type="protein sequence ID" value="KAG8515388.1"/>
    <property type="molecule type" value="Genomic_DNA"/>
</dbReference>
<keyword evidence="12" id="KW-1185">Reference proteome</keyword>
<dbReference type="EC" id="1.1.1.271" evidence="4"/>
<dbReference type="Pfam" id="PF01370">
    <property type="entry name" value="Epimerase"/>
    <property type="match status" value="1"/>
</dbReference>
<dbReference type="Gene3D" id="3.90.25.10">
    <property type="entry name" value="UDP-galactose 4-epimerase, domain 1"/>
    <property type="match status" value="1"/>
</dbReference>
<comment type="caution">
    <text evidence="11">The sequence shown here is derived from an EMBL/GenBank/DDBJ whole genome shotgun (WGS) entry which is preliminary data.</text>
</comment>
<dbReference type="PANTHER" id="PTHR43238">
    <property type="entry name" value="GDP-L-FUCOSE SYNTHASE"/>
    <property type="match status" value="1"/>
</dbReference>
<evidence type="ECO:0000256" key="7">
    <source>
        <dbReference type="ARBA" id="ARBA00023235"/>
    </source>
</evidence>
<comment type="pathway">
    <text evidence="2">Nucleotide-sugar biosynthesis; GDP-L-fucose biosynthesis via de novo pathway; GDP-L-fucose from GDP-alpha-D-mannose: step 2/2.</text>
</comment>
<comment type="function">
    <text evidence="1">Catalyzes the two-step NADP-dependent conversion of GDP-4-dehydro-6-deoxy-D-mannose to GDP-fucose, involving an epimerase and a reductase reaction.</text>
</comment>
<dbReference type="CDD" id="cd05239">
    <property type="entry name" value="GDP_FS_SDR_e"/>
    <property type="match status" value="1"/>
</dbReference>
<evidence type="ECO:0000256" key="5">
    <source>
        <dbReference type="ARBA" id="ARBA00022857"/>
    </source>
</evidence>
<dbReference type="InterPro" id="IPR001509">
    <property type="entry name" value="Epimerase_deHydtase"/>
</dbReference>
<evidence type="ECO:0000256" key="9">
    <source>
        <dbReference type="SAM" id="MobiDB-lite"/>
    </source>
</evidence>
<dbReference type="Gene3D" id="3.40.50.720">
    <property type="entry name" value="NAD(P)-binding Rossmann-like Domain"/>
    <property type="match status" value="1"/>
</dbReference>
<dbReference type="PANTHER" id="PTHR43238:SF1">
    <property type="entry name" value="GDP-L-FUCOSE SYNTHASE"/>
    <property type="match status" value="1"/>
</dbReference>
<dbReference type="GO" id="GO:0050577">
    <property type="term" value="F:GDP-L-fucose synthase activity"/>
    <property type="evidence" value="ECO:0007669"/>
    <property type="project" value="UniProtKB-EC"/>
</dbReference>
<dbReference type="GO" id="GO:0042351">
    <property type="term" value="P:'de novo' GDP-L-fucose biosynthetic process"/>
    <property type="evidence" value="ECO:0007669"/>
    <property type="project" value="UniProtKB-UniPathway"/>
</dbReference>
<feature type="region of interest" description="Disordered" evidence="9">
    <location>
        <begin position="68"/>
        <end position="115"/>
    </location>
</feature>
<dbReference type="SUPFAM" id="SSF51735">
    <property type="entry name" value="NAD(P)-binding Rossmann-fold domains"/>
    <property type="match status" value="1"/>
</dbReference>
<keyword evidence="5" id="KW-0521">NADP</keyword>
<evidence type="ECO:0000256" key="3">
    <source>
        <dbReference type="ARBA" id="ARBA00005959"/>
    </source>
</evidence>
<evidence type="ECO:0000256" key="4">
    <source>
        <dbReference type="ARBA" id="ARBA00012371"/>
    </source>
</evidence>